<accession>A0A4R1BRP8</accession>
<dbReference type="RefSeq" id="WP_131444348.1">
    <property type="nucleotide sequence ID" value="NZ_SJZB01000001.1"/>
</dbReference>
<sequence length="129" mass="13199">MSQQVCNTAVLKCTFGLGPSMLTVLPTNRTLTSNQPAANIMDHIPMTNIAPFPLCNCPGNPAVAAATAAALGTPTPAACTPATAAPWIPGQTTVLIANQPALDTNSKLVCSFGGMIEVVVPGQFTHMIP</sequence>
<gene>
    <name evidence="1" type="ORF">EZJ19_00505</name>
</gene>
<comment type="caution">
    <text evidence="1">The sequence shown here is derived from an EMBL/GenBank/DDBJ whole genome shotgun (WGS) entry which is preliminary data.</text>
</comment>
<dbReference type="AlphaFoldDB" id="A0A4R1BRP8"/>
<evidence type="ECO:0000313" key="1">
    <source>
        <dbReference type="EMBL" id="TCJ20410.1"/>
    </source>
</evidence>
<dbReference type="InterPro" id="IPR025460">
    <property type="entry name" value="DUF4280"/>
</dbReference>
<proteinExistence type="predicted"/>
<dbReference type="OrthoDB" id="4825649at2"/>
<name>A0A4R1BRP8_9PROT</name>
<keyword evidence="2" id="KW-1185">Reference proteome</keyword>
<dbReference type="EMBL" id="SJZB01000001">
    <property type="protein sequence ID" value="TCJ20410.1"/>
    <property type="molecule type" value="Genomic_DNA"/>
</dbReference>
<protein>
    <submittedName>
        <fullName evidence="1">DUF4280 domain-containing protein</fullName>
    </submittedName>
</protein>
<evidence type="ECO:0000313" key="2">
    <source>
        <dbReference type="Proteomes" id="UP000295443"/>
    </source>
</evidence>
<dbReference type="Proteomes" id="UP000295443">
    <property type="component" value="Unassembled WGS sequence"/>
</dbReference>
<reference evidence="1 2" key="1">
    <citation type="submission" date="2019-03" db="EMBL/GenBank/DDBJ databases">
        <title>Genome sequence of Thiobacillaceae bacterium LSR1, a sulfur-oxidizing bacterium isolated from freshwater sediment.</title>
        <authorList>
            <person name="Li S."/>
        </authorList>
    </citation>
    <scope>NUCLEOTIDE SEQUENCE [LARGE SCALE GENOMIC DNA]</scope>
    <source>
        <strain evidence="1 2">LSR1</strain>
    </source>
</reference>
<organism evidence="1 2">
    <name type="scientific">Parasulfuritortus cantonensis</name>
    <dbReference type="NCBI Taxonomy" id="2528202"/>
    <lineage>
        <taxon>Bacteria</taxon>
        <taxon>Pseudomonadati</taxon>
        <taxon>Pseudomonadota</taxon>
        <taxon>Betaproteobacteria</taxon>
        <taxon>Nitrosomonadales</taxon>
        <taxon>Thiobacillaceae</taxon>
        <taxon>Parasulfuritortus</taxon>
    </lineage>
</organism>
<dbReference type="Pfam" id="PF14107">
    <property type="entry name" value="DUF4280"/>
    <property type="match status" value="1"/>
</dbReference>